<dbReference type="EMBL" id="UINC01011393">
    <property type="protein sequence ID" value="SVA50311.1"/>
    <property type="molecule type" value="Genomic_DNA"/>
</dbReference>
<proteinExistence type="predicted"/>
<sequence length="81" mass="8885">MRIWFVVRLLPADDDPQLFLLAATVIVSGSAGNAVCPRGVEHLRHVCRVVPAAARSRQVTAEVPFDAGISRHHRDKLDICS</sequence>
<reference evidence="1" key="1">
    <citation type="submission" date="2018-05" db="EMBL/GenBank/DDBJ databases">
        <authorList>
            <person name="Lanie J.A."/>
            <person name="Ng W.-L."/>
            <person name="Kazmierczak K.M."/>
            <person name="Andrzejewski T.M."/>
            <person name="Davidsen T.M."/>
            <person name="Wayne K.J."/>
            <person name="Tettelin H."/>
            <person name="Glass J.I."/>
            <person name="Rusch D."/>
            <person name="Podicherti R."/>
            <person name="Tsui H.-C.T."/>
            <person name="Winkler M.E."/>
        </authorList>
    </citation>
    <scope>NUCLEOTIDE SEQUENCE</scope>
</reference>
<dbReference type="AlphaFoldDB" id="A0A381WDC3"/>
<organism evidence="1">
    <name type="scientific">marine metagenome</name>
    <dbReference type="NCBI Taxonomy" id="408172"/>
    <lineage>
        <taxon>unclassified sequences</taxon>
        <taxon>metagenomes</taxon>
        <taxon>ecological metagenomes</taxon>
    </lineage>
</organism>
<gene>
    <name evidence="1" type="ORF">METZ01_LOCUS103165</name>
</gene>
<name>A0A381WDC3_9ZZZZ</name>
<protein>
    <submittedName>
        <fullName evidence="1">Uncharacterized protein</fullName>
    </submittedName>
</protein>
<evidence type="ECO:0000313" key="1">
    <source>
        <dbReference type="EMBL" id="SVA50311.1"/>
    </source>
</evidence>
<accession>A0A381WDC3</accession>